<protein>
    <submittedName>
        <fullName evidence="3">Uncharacterized protein</fullName>
    </submittedName>
</protein>
<feature type="region of interest" description="Disordered" evidence="2">
    <location>
        <begin position="55"/>
        <end position="81"/>
    </location>
</feature>
<dbReference type="SUPFAM" id="SSF46689">
    <property type="entry name" value="Homeodomain-like"/>
    <property type="match status" value="1"/>
</dbReference>
<gene>
    <name evidence="3" type="ORF">PR048_007875</name>
</gene>
<organism evidence="3 4">
    <name type="scientific">Dryococelus australis</name>
    <dbReference type="NCBI Taxonomy" id="614101"/>
    <lineage>
        <taxon>Eukaryota</taxon>
        <taxon>Metazoa</taxon>
        <taxon>Ecdysozoa</taxon>
        <taxon>Arthropoda</taxon>
        <taxon>Hexapoda</taxon>
        <taxon>Insecta</taxon>
        <taxon>Pterygota</taxon>
        <taxon>Neoptera</taxon>
        <taxon>Polyneoptera</taxon>
        <taxon>Phasmatodea</taxon>
        <taxon>Verophasmatodea</taxon>
        <taxon>Anareolatae</taxon>
        <taxon>Phasmatidae</taxon>
        <taxon>Eurycanthinae</taxon>
        <taxon>Dryococelus</taxon>
    </lineage>
</organism>
<reference evidence="3 4" key="1">
    <citation type="submission" date="2023-02" db="EMBL/GenBank/DDBJ databases">
        <title>LHISI_Scaffold_Assembly.</title>
        <authorList>
            <person name="Stuart O.P."/>
            <person name="Cleave R."/>
            <person name="Magrath M.J.L."/>
            <person name="Mikheyev A.S."/>
        </authorList>
    </citation>
    <scope>NUCLEOTIDE SEQUENCE [LARGE SCALE GENOMIC DNA]</scope>
    <source>
        <strain evidence="3">Daus_M_001</strain>
        <tissue evidence="3">Leg muscle</tissue>
    </source>
</reference>
<evidence type="ECO:0000256" key="1">
    <source>
        <dbReference type="ARBA" id="ARBA00004123"/>
    </source>
</evidence>
<evidence type="ECO:0000256" key="2">
    <source>
        <dbReference type="SAM" id="MobiDB-lite"/>
    </source>
</evidence>
<name>A0ABQ9HWE3_9NEOP</name>
<accession>A0ABQ9HWE3</accession>
<feature type="compositionally biased region" description="Low complexity" evidence="2">
    <location>
        <begin position="193"/>
        <end position="204"/>
    </location>
</feature>
<keyword evidence="4" id="KW-1185">Reference proteome</keyword>
<sequence length="642" mass="71804">MLCDWDGSWNQRSGAIRFFFFFTSLCRGPATNREVVPCVNVFWKLRHDRYPGLVAGASETDGPGNARRVGTTPKHVSDTPPNRIRLERASRKQSTDTHKTPHDRVKRCWESFRARAELAEPMQVDDVIASASTPEIIDIHCVRSPIMKTHWAAASALFATTFVNNPFGHKCNSSRRVAVVACAQGNEPLLKRQPQASQEEQQQEVTISRPRPDADWQTAFQHVAGTATPFCWHVRLEITVYAVVSLLHSYLLCYQGAELANTQIRVAGRRRQVLLLRSGARNSSSSPPPPPNQTPWSYWCSRNEEGKAFTGGQNRFACPPHRLAPPLPPIWTPDAIARPPGLPGRTLITTRPGVIPSPPPPPEIPDRSAPSPYGITSDKSSVFRMLQLGTQVDLGHGASDSAMTSEGYVYQSAHPCPETRLNHLNVISIRARFSTAPSEQYATQNATHSCRNHIAPTKTARHDQKRNHDTFQCDYLNLQHDRHHALGIQPNYLEGADRLRFSHVSIDSQWRVLKCCKVSWCLLSAVRTLQEPVTRVTPGETECISTTHERAARPIRRFLLQAKCGQFADADNNIEPDRTNGAAASKPDYAMEKRKYGAWNEPDMEMALAAYRSGDNECCRQYGIPKATLKRHMDGLLSCHLK</sequence>
<dbReference type="InterPro" id="IPR009057">
    <property type="entry name" value="Homeodomain-like_sf"/>
</dbReference>
<comment type="caution">
    <text evidence="3">The sequence shown here is derived from an EMBL/GenBank/DDBJ whole genome shotgun (WGS) entry which is preliminary data.</text>
</comment>
<comment type="subcellular location">
    <subcellularLocation>
        <location evidence="1">Nucleus</location>
    </subcellularLocation>
</comment>
<proteinExistence type="predicted"/>
<dbReference type="Proteomes" id="UP001159363">
    <property type="component" value="Chromosome 3"/>
</dbReference>
<evidence type="ECO:0000313" key="4">
    <source>
        <dbReference type="Proteomes" id="UP001159363"/>
    </source>
</evidence>
<evidence type="ECO:0000313" key="3">
    <source>
        <dbReference type="EMBL" id="KAJ8888385.1"/>
    </source>
</evidence>
<dbReference type="EMBL" id="JARBHB010000003">
    <property type="protein sequence ID" value="KAJ8888385.1"/>
    <property type="molecule type" value="Genomic_DNA"/>
</dbReference>
<feature type="region of interest" description="Disordered" evidence="2">
    <location>
        <begin position="191"/>
        <end position="210"/>
    </location>
</feature>